<organism evidence="7 8">
    <name type="scientific">Plectosphaerella cucumerina</name>
    <dbReference type="NCBI Taxonomy" id="40658"/>
    <lineage>
        <taxon>Eukaryota</taxon>
        <taxon>Fungi</taxon>
        <taxon>Dikarya</taxon>
        <taxon>Ascomycota</taxon>
        <taxon>Pezizomycotina</taxon>
        <taxon>Sordariomycetes</taxon>
        <taxon>Hypocreomycetidae</taxon>
        <taxon>Glomerellales</taxon>
        <taxon>Plectosphaerellaceae</taxon>
        <taxon>Plectosphaerella</taxon>
    </lineage>
</organism>
<dbReference type="GO" id="GO:0005778">
    <property type="term" value="C:peroxisomal membrane"/>
    <property type="evidence" value="ECO:0007669"/>
    <property type="project" value="TreeGrafter"/>
</dbReference>
<dbReference type="PANTHER" id="PTHR11266">
    <property type="entry name" value="PEROXISOMAL MEMBRANE PROTEIN 2, PXMP2 MPV17"/>
    <property type="match status" value="1"/>
</dbReference>
<dbReference type="PANTHER" id="PTHR11266:SF80">
    <property type="entry name" value="PEROXISOMAL MEMBRANE PROTEIN 2"/>
    <property type="match status" value="1"/>
</dbReference>
<evidence type="ECO:0000256" key="6">
    <source>
        <dbReference type="RuleBase" id="RU363053"/>
    </source>
</evidence>
<accession>A0A8K0T929</accession>
<comment type="similarity">
    <text evidence="2 6">Belongs to the peroxisomal membrane protein PXMP2/4 family.</text>
</comment>
<keyword evidence="4 6" id="KW-1133">Transmembrane helix</keyword>
<evidence type="ECO:0000256" key="4">
    <source>
        <dbReference type="ARBA" id="ARBA00022989"/>
    </source>
</evidence>
<evidence type="ECO:0000256" key="1">
    <source>
        <dbReference type="ARBA" id="ARBA00004141"/>
    </source>
</evidence>
<comment type="caution">
    <text evidence="7">The sequence shown here is derived from an EMBL/GenBank/DDBJ whole genome shotgun (WGS) entry which is preliminary data.</text>
</comment>
<keyword evidence="3 6" id="KW-0812">Transmembrane</keyword>
<evidence type="ECO:0000313" key="8">
    <source>
        <dbReference type="Proteomes" id="UP000813385"/>
    </source>
</evidence>
<feature type="transmembrane region" description="Helical" evidence="6">
    <location>
        <begin position="188"/>
        <end position="207"/>
    </location>
</feature>
<feature type="transmembrane region" description="Helical" evidence="6">
    <location>
        <begin position="121"/>
        <end position="143"/>
    </location>
</feature>
<dbReference type="InterPro" id="IPR007248">
    <property type="entry name" value="Mpv17_PMP22"/>
</dbReference>
<name>A0A8K0T929_9PEZI</name>
<dbReference type="Pfam" id="PF04117">
    <property type="entry name" value="Mpv17_PMP22"/>
    <property type="match status" value="1"/>
</dbReference>
<sequence>MPSPMMTATLQATGLSTASNISAQFILAYQAKRPFTLDIIQLLRFIALSFMTSPPNYIWQQFLERTFPAYPAPPPSPSAPGGTDIELKMAAHGSTPSHLESGTAIPGVPAKFSLQNTFTKWFVDCITLGAVGNTVAFLVLMGIMKGQDWTQIKSNISTETVPIIVAGFKMWPIASIISFTFIPVHRRIVFLGFVGFIWGIYMSIVAARV</sequence>
<keyword evidence="8" id="KW-1185">Reference proteome</keyword>
<protein>
    <recommendedName>
        <fullName evidence="9">PXMP2/4 family protein 3</fullName>
    </recommendedName>
</protein>
<dbReference type="EMBL" id="JAGPXD010000005">
    <property type="protein sequence ID" value="KAH7353575.1"/>
    <property type="molecule type" value="Genomic_DNA"/>
</dbReference>
<evidence type="ECO:0000313" key="7">
    <source>
        <dbReference type="EMBL" id="KAH7353575.1"/>
    </source>
</evidence>
<dbReference type="Proteomes" id="UP000813385">
    <property type="component" value="Unassembled WGS sequence"/>
</dbReference>
<dbReference type="AlphaFoldDB" id="A0A8K0T929"/>
<comment type="subcellular location">
    <subcellularLocation>
        <location evidence="1">Membrane</location>
        <topology evidence="1">Multi-pass membrane protein</topology>
    </subcellularLocation>
</comment>
<dbReference type="OrthoDB" id="10267969at2759"/>
<proteinExistence type="inferred from homology"/>
<gene>
    <name evidence="7" type="ORF">B0T11DRAFT_341845</name>
</gene>
<evidence type="ECO:0000256" key="2">
    <source>
        <dbReference type="ARBA" id="ARBA00006824"/>
    </source>
</evidence>
<keyword evidence="5 6" id="KW-0472">Membrane</keyword>
<evidence type="ECO:0000256" key="3">
    <source>
        <dbReference type="ARBA" id="ARBA00022692"/>
    </source>
</evidence>
<reference evidence="7" key="1">
    <citation type="journal article" date="2021" name="Nat. Commun.">
        <title>Genetic determinants of endophytism in the Arabidopsis root mycobiome.</title>
        <authorList>
            <person name="Mesny F."/>
            <person name="Miyauchi S."/>
            <person name="Thiergart T."/>
            <person name="Pickel B."/>
            <person name="Atanasova L."/>
            <person name="Karlsson M."/>
            <person name="Huettel B."/>
            <person name="Barry K.W."/>
            <person name="Haridas S."/>
            <person name="Chen C."/>
            <person name="Bauer D."/>
            <person name="Andreopoulos W."/>
            <person name="Pangilinan J."/>
            <person name="LaButti K."/>
            <person name="Riley R."/>
            <person name="Lipzen A."/>
            <person name="Clum A."/>
            <person name="Drula E."/>
            <person name="Henrissat B."/>
            <person name="Kohler A."/>
            <person name="Grigoriev I.V."/>
            <person name="Martin F.M."/>
            <person name="Hacquard S."/>
        </authorList>
    </citation>
    <scope>NUCLEOTIDE SEQUENCE</scope>
    <source>
        <strain evidence="7">MPI-CAGE-AT-0016</strain>
    </source>
</reference>
<evidence type="ECO:0000256" key="5">
    <source>
        <dbReference type="ARBA" id="ARBA00023136"/>
    </source>
</evidence>
<evidence type="ECO:0008006" key="9">
    <source>
        <dbReference type="Google" id="ProtNLM"/>
    </source>
</evidence>
<feature type="transmembrane region" description="Helical" evidence="6">
    <location>
        <begin position="163"/>
        <end position="181"/>
    </location>
</feature>